<gene>
    <name evidence="2" type="ORF">FJT64_012317</name>
</gene>
<keyword evidence="3" id="KW-1185">Reference proteome</keyword>
<feature type="region of interest" description="Disordered" evidence="1">
    <location>
        <begin position="438"/>
        <end position="466"/>
    </location>
</feature>
<feature type="region of interest" description="Disordered" evidence="1">
    <location>
        <begin position="281"/>
        <end position="303"/>
    </location>
</feature>
<feature type="compositionally biased region" description="Basic and acidic residues" evidence="1">
    <location>
        <begin position="282"/>
        <end position="296"/>
    </location>
</feature>
<dbReference type="Proteomes" id="UP000440578">
    <property type="component" value="Unassembled WGS sequence"/>
</dbReference>
<name>A0A6A4UZW7_AMPAM</name>
<proteinExistence type="predicted"/>
<organism evidence="2 3">
    <name type="scientific">Amphibalanus amphitrite</name>
    <name type="common">Striped barnacle</name>
    <name type="synonym">Balanus amphitrite</name>
    <dbReference type="NCBI Taxonomy" id="1232801"/>
    <lineage>
        <taxon>Eukaryota</taxon>
        <taxon>Metazoa</taxon>
        <taxon>Ecdysozoa</taxon>
        <taxon>Arthropoda</taxon>
        <taxon>Crustacea</taxon>
        <taxon>Multicrustacea</taxon>
        <taxon>Cirripedia</taxon>
        <taxon>Thoracica</taxon>
        <taxon>Thoracicalcarea</taxon>
        <taxon>Balanomorpha</taxon>
        <taxon>Balanoidea</taxon>
        <taxon>Balanidae</taxon>
        <taxon>Amphibalaninae</taxon>
        <taxon>Amphibalanus</taxon>
    </lineage>
</organism>
<sequence length="645" mass="71672">MSPSRIIEHHRRQEASKTGSYSLMKVSSQPLIDRYTISWSAAKLDGDRAREVAERVINSTLRQAESVYSQLMEGSSADLTLLTIGSLDKLEKKMSEQLKRRRSGTSEVSLDHVHFSERNIVCPRPLESNLQFSELKTVANRPPTPIPSEEHLRIVTENQQLVDEITIQSEKFLHEKMKEERISSPKDLAKHMPLTPSLTDTRDRLKTTMMEKLSEMRHHVKKDGKYMSQIPESAMELIPRMDDTRRESFVGDMAKLVSDIIGTTMKQAETIMKDAIQATRENLSKPDGDDGGKQDDGVDDEGTQANKRISQDFKPVFGSQELHVDVNVVDGSLAAYSVRHSAGQTGHEDHGHRPPVSHLRMFFKQRASLAAPPTAKLVRVDRKRHSMPATLPTCMDPTQMHGRNSFLSLVKPDLQTVAEFRDKTRSQVEAVLRDHSAFGAVQIESPPTSDGEDEELLGPPKEQSHLPPALVVSTDAPGEALDQLTELPAGSEHSPRMSPSLPVYRRTPSVAAEPVRPTHSVTASRMLITCDSDPRLSLRTSTAELSVDLHGHSMHCIDHEAEGEPEEELRRLESSALGFGELERTSSEPRVEGSTAELVPVRRSGSADGGPLLMDRNDSDNELELRVRGNLATEETEATEPNPAQ</sequence>
<evidence type="ECO:0000313" key="2">
    <source>
        <dbReference type="EMBL" id="KAF0289467.1"/>
    </source>
</evidence>
<feature type="compositionally biased region" description="Basic and acidic residues" evidence="1">
    <location>
        <begin position="581"/>
        <end position="591"/>
    </location>
</feature>
<accession>A0A6A4UZW7</accession>
<reference evidence="2 3" key="1">
    <citation type="submission" date="2019-07" db="EMBL/GenBank/DDBJ databases">
        <title>Draft genome assembly of a fouling barnacle, Amphibalanus amphitrite (Darwin, 1854): The first reference genome for Thecostraca.</title>
        <authorList>
            <person name="Kim W."/>
        </authorList>
    </citation>
    <scope>NUCLEOTIDE SEQUENCE [LARGE SCALE GENOMIC DNA]</scope>
    <source>
        <strain evidence="2">SNU_AA5</strain>
        <tissue evidence="2">Soma without cirri and trophi</tissue>
    </source>
</reference>
<evidence type="ECO:0000256" key="1">
    <source>
        <dbReference type="SAM" id="MobiDB-lite"/>
    </source>
</evidence>
<feature type="region of interest" description="Disordered" evidence="1">
    <location>
        <begin position="579"/>
        <end position="645"/>
    </location>
</feature>
<dbReference type="AlphaFoldDB" id="A0A6A4UZW7"/>
<protein>
    <submittedName>
        <fullName evidence="2">Uncharacterized protein</fullName>
    </submittedName>
</protein>
<dbReference type="EMBL" id="VIIS01002030">
    <property type="protein sequence ID" value="KAF0289467.1"/>
    <property type="molecule type" value="Genomic_DNA"/>
</dbReference>
<comment type="caution">
    <text evidence="2">The sequence shown here is derived from an EMBL/GenBank/DDBJ whole genome shotgun (WGS) entry which is preliminary data.</text>
</comment>
<evidence type="ECO:0000313" key="3">
    <source>
        <dbReference type="Proteomes" id="UP000440578"/>
    </source>
</evidence>
<feature type="compositionally biased region" description="Basic and acidic residues" evidence="1">
    <location>
        <begin position="615"/>
        <end position="627"/>
    </location>
</feature>